<organism evidence="1 2">
    <name type="scientific">Russula ochroleuca</name>
    <dbReference type="NCBI Taxonomy" id="152965"/>
    <lineage>
        <taxon>Eukaryota</taxon>
        <taxon>Fungi</taxon>
        <taxon>Dikarya</taxon>
        <taxon>Basidiomycota</taxon>
        <taxon>Agaricomycotina</taxon>
        <taxon>Agaricomycetes</taxon>
        <taxon>Russulales</taxon>
        <taxon>Russulaceae</taxon>
        <taxon>Russula</taxon>
    </lineage>
</organism>
<proteinExistence type="predicted"/>
<sequence length="208" mass="22329">MEYITHASVSSPAPAPFRLLRARDVILKESRHRIRDGMCTAIQRMGTAESDFAHGTRSITDQAVWLHSHLAMVLQPCSSRTFSLLALVASCCPNTLFYYIKLQPIRVNSVFDDPLISPSNGQSLSVITMHASIVALLVLAASAATGALAAPLPARDATDVQVSPNTDLTYPQMMGGHAAARSEDGGAALNELVRDGQPDHEIHGNHHA</sequence>
<dbReference type="Proteomes" id="UP000759537">
    <property type="component" value="Unassembled WGS sequence"/>
</dbReference>
<dbReference type="EMBL" id="WHVB01000013">
    <property type="protein sequence ID" value="KAF8477786.1"/>
    <property type="molecule type" value="Genomic_DNA"/>
</dbReference>
<protein>
    <submittedName>
        <fullName evidence="1">Uncharacterized protein</fullName>
    </submittedName>
</protein>
<name>A0A9P5MSW5_9AGAM</name>
<evidence type="ECO:0000313" key="1">
    <source>
        <dbReference type="EMBL" id="KAF8477786.1"/>
    </source>
</evidence>
<accession>A0A9P5MSW5</accession>
<reference evidence="1" key="2">
    <citation type="journal article" date="2020" name="Nat. Commun.">
        <title>Large-scale genome sequencing of mycorrhizal fungi provides insights into the early evolution of symbiotic traits.</title>
        <authorList>
            <person name="Miyauchi S."/>
            <person name="Kiss E."/>
            <person name="Kuo A."/>
            <person name="Drula E."/>
            <person name="Kohler A."/>
            <person name="Sanchez-Garcia M."/>
            <person name="Morin E."/>
            <person name="Andreopoulos B."/>
            <person name="Barry K.W."/>
            <person name="Bonito G."/>
            <person name="Buee M."/>
            <person name="Carver A."/>
            <person name="Chen C."/>
            <person name="Cichocki N."/>
            <person name="Clum A."/>
            <person name="Culley D."/>
            <person name="Crous P.W."/>
            <person name="Fauchery L."/>
            <person name="Girlanda M."/>
            <person name="Hayes R.D."/>
            <person name="Keri Z."/>
            <person name="LaButti K."/>
            <person name="Lipzen A."/>
            <person name="Lombard V."/>
            <person name="Magnuson J."/>
            <person name="Maillard F."/>
            <person name="Murat C."/>
            <person name="Nolan M."/>
            <person name="Ohm R.A."/>
            <person name="Pangilinan J."/>
            <person name="Pereira M.F."/>
            <person name="Perotto S."/>
            <person name="Peter M."/>
            <person name="Pfister S."/>
            <person name="Riley R."/>
            <person name="Sitrit Y."/>
            <person name="Stielow J.B."/>
            <person name="Szollosi G."/>
            <person name="Zifcakova L."/>
            <person name="Stursova M."/>
            <person name="Spatafora J.W."/>
            <person name="Tedersoo L."/>
            <person name="Vaario L.M."/>
            <person name="Yamada A."/>
            <person name="Yan M."/>
            <person name="Wang P."/>
            <person name="Xu J."/>
            <person name="Bruns T."/>
            <person name="Baldrian P."/>
            <person name="Vilgalys R."/>
            <person name="Dunand C."/>
            <person name="Henrissat B."/>
            <person name="Grigoriev I.V."/>
            <person name="Hibbett D."/>
            <person name="Nagy L.G."/>
            <person name="Martin F.M."/>
        </authorList>
    </citation>
    <scope>NUCLEOTIDE SEQUENCE</scope>
    <source>
        <strain evidence="1">Prilba</strain>
    </source>
</reference>
<dbReference type="AlphaFoldDB" id="A0A9P5MSW5"/>
<keyword evidence="2" id="KW-1185">Reference proteome</keyword>
<reference evidence="1" key="1">
    <citation type="submission" date="2019-10" db="EMBL/GenBank/DDBJ databases">
        <authorList>
            <consortium name="DOE Joint Genome Institute"/>
            <person name="Kuo A."/>
            <person name="Miyauchi S."/>
            <person name="Kiss E."/>
            <person name="Drula E."/>
            <person name="Kohler A."/>
            <person name="Sanchez-Garcia M."/>
            <person name="Andreopoulos B."/>
            <person name="Barry K.W."/>
            <person name="Bonito G."/>
            <person name="Buee M."/>
            <person name="Carver A."/>
            <person name="Chen C."/>
            <person name="Cichocki N."/>
            <person name="Clum A."/>
            <person name="Culley D."/>
            <person name="Crous P.W."/>
            <person name="Fauchery L."/>
            <person name="Girlanda M."/>
            <person name="Hayes R."/>
            <person name="Keri Z."/>
            <person name="LaButti K."/>
            <person name="Lipzen A."/>
            <person name="Lombard V."/>
            <person name="Magnuson J."/>
            <person name="Maillard F."/>
            <person name="Morin E."/>
            <person name="Murat C."/>
            <person name="Nolan M."/>
            <person name="Ohm R."/>
            <person name="Pangilinan J."/>
            <person name="Pereira M."/>
            <person name="Perotto S."/>
            <person name="Peter M."/>
            <person name="Riley R."/>
            <person name="Sitrit Y."/>
            <person name="Stielow B."/>
            <person name="Szollosi G."/>
            <person name="Zifcakova L."/>
            <person name="Stursova M."/>
            <person name="Spatafora J.W."/>
            <person name="Tedersoo L."/>
            <person name="Vaario L.-M."/>
            <person name="Yamada A."/>
            <person name="Yan M."/>
            <person name="Wang P."/>
            <person name="Xu J."/>
            <person name="Bruns T."/>
            <person name="Baldrian P."/>
            <person name="Vilgalys R."/>
            <person name="Henrissat B."/>
            <person name="Grigoriev I.V."/>
            <person name="Hibbett D."/>
            <person name="Nagy L.G."/>
            <person name="Martin F.M."/>
        </authorList>
    </citation>
    <scope>NUCLEOTIDE SEQUENCE</scope>
    <source>
        <strain evidence="1">Prilba</strain>
    </source>
</reference>
<feature type="non-terminal residue" evidence="1">
    <location>
        <position position="1"/>
    </location>
</feature>
<gene>
    <name evidence="1" type="ORF">DFH94DRAFT_755808</name>
</gene>
<comment type="caution">
    <text evidence="1">The sequence shown here is derived from an EMBL/GenBank/DDBJ whole genome shotgun (WGS) entry which is preliminary data.</text>
</comment>
<evidence type="ECO:0000313" key="2">
    <source>
        <dbReference type="Proteomes" id="UP000759537"/>
    </source>
</evidence>